<feature type="region of interest" description="Disordered" evidence="1">
    <location>
        <begin position="808"/>
        <end position="869"/>
    </location>
</feature>
<sequence length="1109" mass="122225">MDSSVSPAEQILQAANMYGLLDQTDGSFIPVIPPHVVVQKLGFKTLSPSDIRQTLSIGCCFAEPEVEKIVRFMTVRTKHVPNLIRYFGSPSLTREEVPTGPPRADSEFAPLGPMILRCLGADGERIDMAASSVLFPNEYHGKSGRENLYAAVAALTIKSCGWLSATQNISGMPGMQLQFDFVQRALHTCRRAISLSLFACWEEHHHSKFPQLLVNRSSTKLGSVVFGEFLWLALNTVPFDFVIPGIPRVKRKVLVKDSVGLALDRTPYPSNFEYFFVDNFVDIIMPDELRFYEFAEADYQRIKSNADAHFLAIRDANEAAKDSGASKEKSGEDKSKGVLKKGEQKSLGQLVMEILGTDYIPPRKELMWQRILRRKQYEFAQKKGWGRDQAAIAICLSHWRMAESVKLRKKRSKRMLRMAIRIVLFVVRYRQKQALREALESGVAPQANLEQKQFVRDTQKKIKHILRDMHMKRKAKKARARAAKGKKSASDRIWQLAADGEERRKAARVTHKTYHSVAPALISSGAFRVNEFEATRLGELRLQARTLREGSREAPNKNHNPPVAPPSQDPELYRRASLVPLSQLFLGPVMIDGSPPASVPLLGDPLIDEGMLEGLPPGVCVDDSSASESDVGVENLTLKPGEVERERKPVQAINVISEAADALAEGMQRRSSQVGVTGKTESSGGLLLPPAAQQSRRGSVAVKDSAGMRRGSTAMNSPEARRGSVSARARDKRGSVVIHDTWETEATERRGSALNTGEMEADARRGSMAHLSITAIKTTEQRARRASGILETRRASVLLESSPDVMIVCTDGGPPNSPDLGPSKNPPVPFPPSVHSRMGTDKDAGAQEDSGGAKSSRKSELTDDDPRWFPPEFEIAKAKEASAGEEDKQNRYAHVPVDPVTGRGRKWNARQTSGLGPREADKMPVEVKYRQLLHRLADQTSKLHHLRIEIPRNSLRPASAALGAPKKFARSGETSTFTGASSRRSRSPTLPVDFEGSTADLQSHVARPSTAMAAARRQRDQQEERRQERTDAALRPFLKHTNRLAYAYEVNANVQAWCSPELSRVPSRRGTTAALGKSMSAVNVLGGAVVPSVGGQKAVSHMPTTKVRV</sequence>
<feature type="compositionally biased region" description="Basic and acidic residues" evidence="1">
    <location>
        <begin position="857"/>
        <end position="867"/>
    </location>
</feature>
<gene>
    <name evidence="2" type="ORF">Cvel_17646</name>
</gene>
<dbReference type="AlphaFoldDB" id="A0A0G4FLV7"/>
<protein>
    <submittedName>
        <fullName evidence="2">Uncharacterized protein</fullName>
    </submittedName>
</protein>
<proteinExistence type="predicted"/>
<evidence type="ECO:0000256" key="1">
    <source>
        <dbReference type="SAM" id="MobiDB-lite"/>
    </source>
</evidence>
<feature type="region of interest" description="Disordered" evidence="1">
    <location>
        <begin position="896"/>
        <end position="919"/>
    </location>
</feature>
<feature type="compositionally biased region" description="Polar residues" evidence="1">
    <location>
        <begin position="669"/>
        <end position="683"/>
    </location>
</feature>
<dbReference type="EMBL" id="CDMZ01000465">
    <property type="protein sequence ID" value="CEM14907.1"/>
    <property type="molecule type" value="Genomic_DNA"/>
</dbReference>
<feature type="compositionally biased region" description="Basic and acidic residues" evidence="1">
    <location>
        <begin position="728"/>
        <end position="751"/>
    </location>
</feature>
<organism evidence="2">
    <name type="scientific">Chromera velia CCMP2878</name>
    <dbReference type="NCBI Taxonomy" id="1169474"/>
    <lineage>
        <taxon>Eukaryota</taxon>
        <taxon>Sar</taxon>
        <taxon>Alveolata</taxon>
        <taxon>Colpodellida</taxon>
        <taxon>Chromeraceae</taxon>
        <taxon>Chromera</taxon>
    </lineage>
</organism>
<accession>A0A0G4FLV7</accession>
<reference evidence="2" key="1">
    <citation type="submission" date="2014-11" db="EMBL/GenBank/DDBJ databases">
        <authorList>
            <person name="Otto D Thomas"/>
            <person name="Naeem Raeece"/>
        </authorList>
    </citation>
    <scope>NUCLEOTIDE SEQUENCE</scope>
</reference>
<feature type="region of interest" description="Disordered" evidence="1">
    <location>
        <begin position="965"/>
        <end position="1007"/>
    </location>
</feature>
<name>A0A0G4FLV7_9ALVE</name>
<feature type="region of interest" description="Disordered" evidence="1">
    <location>
        <begin position="667"/>
        <end position="765"/>
    </location>
</feature>
<feature type="region of interest" description="Disordered" evidence="1">
    <location>
        <begin position="548"/>
        <end position="570"/>
    </location>
</feature>
<evidence type="ECO:0000313" key="2">
    <source>
        <dbReference type="EMBL" id="CEM14907.1"/>
    </source>
</evidence>
<dbReference type="VEuPathDB" id="CryptoDB:Cvel_17646"/>
<feature type="compositionally biased region" description="Polar residues" evidence="1">
    <location>
        <begin position="972"/>
        <end position="982"/>
    </location>
</feature>
<feature type="region of interest" description="Disordered" evidence="1">
    <location>
        <begin position="321"/>
        <end position="341"/>
    </location>
</feature>